<comment type="caution">
    <text evidence="5">The sequence shown here is derived from an EMBL/GenBank/DDBJ whole genome shotgun (WGS) entry which is preliminary data.</text>
</comment>
<evidence type="ECO:0000256" key="1">
    <source>
        <dbReference type="SAM" id="MobiDB-lite"/>
    </source>
</evidence>
<feature type="compositionally biased region" description="Basic and acidic residues" evidence="1">
    <location>
        <begin position="514"/>
        <end position="532"/>
    </location>
</feature>
<dbReference type="Gene3D" id="3.15.10.10">
    <property type="entry name" value="Bactericidal permeability-increasing protein, domain 1"/>
    <property type="match status" value="1"/>
</dbReference>
<dbReference type="Pfam" id="PF00724">
    <property type="entry name" value="Oxidored_FMN"/>
    <property type="match status" value="1"/>
</dbReference>
<dbReference type="Proteomes" id="UP000253551">
    <property type="component" value="Unassembled WGS sequence"/>
</dbReference>
<accession>A0A367JBU5</accession>
<dbReference type="GO" id="GO:0010181">
    <property type="term" value="F:FMN binding"/>
    <property type="evidence" value="ECO:0007669"/>
    <property type="project" value="InterPro"/>
</dbReference>
<dbReference type="SUPFAM" id="SSF55394">
    <property type="entry name" value="Bactericidal permeability-increasing protein, BPI"/>
    <property type="match status" value="1"/>
</dbReference>
<evidence type="ECO:0000259" key="4">
    <source>
        <dbReference type="Pfam" id="PF19343"/>
    </source>
</evidence>
<protein>
    <submittedName>
        <fullName evidence="5">Uncharacterized protein</fullName>
    </submittedName>
</protein>
<proteinExistence type="predicted"/>
<dbReference type="SUPFAM" id="SSF51395">
    <property type="entry name" value="FMN-linked oxidoreductases"/>
    <property type="match status" value="1"/>
</dbReference>
<dbReference type="Gene3D" id="3.20.20.70">
    <property type="entry name" value="Aldolase class I"/>
    <property type="match status" value="1"/>
</dbReference>
<evidence type="ECO:0000313" key="6">
    <source>
        <dbReference type="Proteomes" id="UP000253551"/>
    </source>
</evidence>
<reference evidence="5 6" key="1">
    <citation type="journal article" date="2018" name="G3 (Bethesda)">
        <title>Phylogenetic and Phylogenomic Definition of Rhizopus Species.</title>
        <authorList>
            <person name="Gryganskyi A.P."/>
            <person name="Golan J."/>
            <person name="Dolatabadi S."/>
            <person name="Mondo S."/>
            <person name="Robb S."/>
            <person name="Idnurm A."/>
            <person name="Muszewska A."/>
            <person name="Steczkiewicz K."/>
            <person name="Masonjones S."/>
            <person name="Liao H.L."/>
            <person name="Gajdeczka M.T."/>
            <person name="Anike F."/>
            <person name="Vuek A."/>
            <person name="Anishchenko I.M."/>
            <person name="Voigt K."/>
            <person name="de Hoog G.S."/>
            <person name="Smith M.E."/>
            <person name="Heitman J."/>
            <person name="Vilgalys R."/>
            <person name="Stajich J.E."/>
        </authorList>
    </citation>
    <scope>NUCLEOTIDE SEQUENCE [LARGE SCALE GENOMIC DNA]</scope>
    <source>
        <strain evidence="5 6">LSU 92-RS-03</strain>
    </source>
</reference>
<dbReference type="STRING" id="4846.A0A367JBU5"/>
<gene>
    <name evidence="5" type="ORF">CU098_000509</name>
</gene>
<name>A0A367JBU5_RHIST</name>
<keyword evidence="6" id="KW-1185">Reference proteome</keyword>
<dbReference type="PANTHER" id="PTHR31138">
    <property type="entry name" value="CHROMOSOME 19, WHOLE GENOME SHOTGUN SEQUENCE"/>
    <property type="match status" value="1"/>
</dbReference>
<feature type="region of interest" description="Disordered" evidence="1">
    <location>
        <begin position="505"/>
        <end position="571"/>
    </location>
</feature>
<feature type="domain" description="HAM1-like N-terminal" evidence="4">
    <location>
        <begin position="29"/>
        <end position="391"/>
    </location>
</feature>
<dbReference type="InterPro" id="IPR027842">
    <property type="entry name" value="HAM1-like_C"/>
</dbReference>
<feature type="domain" description="HAM1-like C-terminal" evidence="3">
    <location>
        <begin position="405"/>
        <end position="528"/>
    </location>
</feature>
<dbReference type="Pfam" id="PF19343">
    <property type="entry name" value="HAM1_N"/>
    <property type="match status" value="1"/>
</dbReference>
<dbReference type="InterPro" id="IPR017943">
    <property type="entry name" value="Bactericidal_perm-incr_a/b_dom"/>
</dbReference>
<dbReference type="OrthoDB" id="19394at2759"/>
<dbReference type="GO" id="GO:0008289">
    <property type="term" value="F:lipid binding"/>
    <property type="evidence" value="ECO:0007669"/>
    <property type="project" value="InterPro"/>
</dbReference>
<dbReference type="GO" id="GO:0016491">
    <property type="term" value="F:oxidoreductase activity"/>
    <property type="evidence" value="ECO:0007669"/>
    <property type="project" value="InterPro"/>
</dbReference>
<dbReference type="InterPro" id="IPR013785">
    <property type="entry name" value="Aldolase_TIM"/>
</dbReference>
<dbReference type="Pfam" id="PF14613">
    <property type="entry name" value="HAM1_C"/>
    <property type="match status" value="1"/>
</dbReference>
<feature type="region of interest" description="Disordered" evidence="1">
    <location>
        <begin position="1"/>
        <end position="68"/>
    </location>
</feature>
<evidence type="ECO:0000259" key="3">
    <source>
        <dbReference type="Pfam" id="PF14613"/>
    </source>
</evidence>
<dbReference type="InterPro" id="IPR045967">
    <property type="entry name" value="HAM1-like_N"/>
</dbReference>
<dbReference type="InterPro" id="IPR001155">
    <property type="entry name" value="OxRdtase_FMN_N"/>
</dbReference>
<dbReference type="EMBL" id="PJQM01003720">
    <property type="protein sequence ID" value="RCH87423.1"/>
    <property type="molecule type" value="Genomic_DNA"/>
</dbReference>
<dbReference type="PANTHER" id="PTHR31138:SF1">
    <property type="entry name" value="PDZ DOMAIN-CONTAINING PROTEIN"/>
    <property type="match status" value="1"/>
</dbReference>
<evidence type="ECO:0000313" key="5">
    <source>
        <dbReference type="EMBL" id="RCH87423.1"/>
    </source>
</evidence>
<feature type="compositionally biased region" description="Basic and acidic residues" evidence="1">
    <location>
        <begin position="57"/>
        <end position="68"/>
    </location>
</feature>
<sequence length="758" mass="85672">MAADSPRRSSVPPMHSNYLGSMGQQGGDQMNAGHEEIKGQMNVGQEKAKGQMNQQKEAARQKFKEKVPDEKQDELIERLQEALAQIQQHPDYQSAIETLIGLVQAWSKRATNMSQEVQSRATDSSDRELAEKEFKALIESWAQEQSMDPLLRGVQNVMEDMKQDDELRAYYHDALRYVERLVREPGYATQDESTEEGKRLMDRGHQVLRGNYDDHLQNLTNESRRYMNLMAEDGMSRELGDRFTAIHRDLWLFSAGDPAFKPQLLNDMRISLLPALMDEIRHIPIPRIEYSDKQFDVVIENLVITGDTLLPNVFDTKIESFNSFSLKSEYSKPSSQSMMIRMSEIQADIDDVVFWYHKKSGFPKMEDRGVASMAVGGKGITIVLRVRSAVEDPRRMFKVDYCKCHVDKLKLKVNDSHHDVLYKTITPLVMGTVRRQMAKSIENSIIEKLNQLDLKITSYVNQFNQNLQNKAYESMPASEKQQTQPVQRNSLWSTLVAILNNNIKTKVANRNQKKRESSHKSTDEPVRQDNQKMKPAPIQTGKHPASPPLSPTKMTHDHRNSSNVEKPSGIPVNEKDRVHLFSPFQVKSVTLNNRIGVSPMCMYSSQDGFLNDFHLMHYGSFAYKGAGLVFIEASAVVPEGRITPLDSGLWSDQHIEPLSRVVKLIQSQGSVAGIQIAHAGRKASMSPPYQGDYIMSQEDGGWPNSVVSASEIPFSDHYPKPHALSVQEIKETVQAFVDAAVRADKAGIEVLEIHAAHG</sequence>
<evidence type="ECO:0000259" key="2">
    <source>
        <dbReference type="Pfam" id="PF00724"/>
    </source>
</evidence>
<organism evidence="5 6">
    <name type="scientific">Rhizopus stolonifer</name>
    <name type="common">Rhizopus nigricans</name>
    <dbReference type="NCBI Taxonomy" id="4846"/>
    <lineage>
        <taxon>Eukaryota</taxon>
        <taxon>Fungi</taxon>
        <taxon>Fungi incertae sedis</taxon>
        <taxon>Mucoromycota</taxon>
        <taxon>Mucoromycotina</taxon>
        <taxon>Mucoromycetes</taxon>
        <taxon>Mucorales</taxon>
        <taxon>Mucorineae</taxon>
        <taxon>Rhizopodaceae</taxon>
        <taxon>Rhizopus</taxon>
    </lineage>
</organism>
<feature type="domain" description="NADH:flavin oxidoreductase/NADH oxidase N-terminal" evidence="2">
    <location>
        <begin position="580"/>
        <end position="758"/>
    </location>
</feature>
<dbReference type="AlphaFoldDB" id="A0A367JBU5"/>